<feature type="transmembrane region" description="Helical" evidence="14">
    <location>
        <begin position="47"/>
        <end position="66"/>
    </location>
</feature>
<reference evidence="16" key="3">
    <citation type="journal article" date="2021" name="World Allergy Organ. J.">
        <title>Chromosome-level assembly of Dermatophagoides farinae genome and transcriptome reveals two novel allergens Der f 37 and Der f 39.</title>
        <authorList>
            <person name="Chen J."/>
            <person name="Cai Z."/>
            <person name="Fan D."/>
            <person name="Hu J."/>
            <person name="Hou Y."/>
            <person name="He Y."/>
            <person name="Zhang Z."/>
            <person name="Zhao Z."/>
            <person name="Gao P."/>
            <person name="Hu W."/>
            <person name="Sun J."/>
            <person name="Li J."/>
            <person name="Ji K."/>
        </authorList>
    </citation>
    <scope>NUCLEOTIDE SEQUENCE</scope>
    <source>
        <strain evidence="16">JKM2019</strain>
    </source>
</reference>
<dbReference type="PANTHER" id="PTHR11351">
    <property type="entry name" value="ACYL-COA DESATURASE"/>
    <property type="match status" value="1"/>
</dbReference>
<dbReference type="EMBL" id="ASGP02000001">
    <property type="protein sequence ID" value="KAH9528198.1"/>
    <property type="molecule type" value="Genomic_DNA"/>
</dbReference>
<keyword evidence="5" id="KW-0479">Metal-binding</keyword>
<dbReference type="CDD" id="cd03505">
    <property type="entry name" value="Delta9-FADS-like"/>
    <property type="match status" value="1"/>
</dbReference>
<evidence type="ECO:0000256" key="2">
    <source>
        <dbReference type="ARBA" id="ARBA00009295"/>
    </source>
</evidence>
<evidence type="ECO:0000256" key="1">
    <source>
        <dbReference type="ARBA" id="ARBA00004141"/>
    </source>
</evidence>
<name>A0A922IBW9_DERFA</name>
<evidence type="ECO:0000256" key="7">
    <source>
        <dbReference type="ARBA" id="ARBA00022989"/>
    </source>
</evidence>
<dbReference type="GO" id="GO:0005789">
    <property type="term" value="C:endoplasmic reticulum membrane"/>
    <property type="evidence" value="ECO:0007669"/>
    <property type="project" value="TreeGrafter"/>
</dbReference>
<reference evidence="17" key="4">
    <citation type="journal article" date="2022" name="Res Sq">
        <title>Comparative Genomics Reveals Insights into the Divergent Evolution of Astigmatic Mites and Household Pest Adaptations.</title>
        <authorList>
            <person name="Xiong Q."/>
            <person name="Wan A.T.-Y."/>
            <person name="Liu X.-Y."/>
            <person name="Fung C.S.-H."/>
            <person name="Xiao X."/>
            <person name="Malainual N."/>
            <person name="Hou J."/>
            <person name="Wang L."/>
            <person name="Wang M."/>
            <person name="Yang K."/>
            <person name="Cui Y."/>
            <person name="Leung E."/>
            <person name="Nong W."/>
            <person name="Shin S.-K."/>
            <person name="Au S."/>
            <person name="Jeong K.Y."/>
            <person name="Chew F.T."/>
            <person name="Hui J."/>
            <person name="Leung T.F."/>
            <person name="Tungtrongchitr A."/>
            <person name="Zhong N."/>
            <person name="Liu Z."/>
            <person name="Tsui S."/>
        </authorList>
    </citation>
    <scope>NUCLEOTIDE SEQUENCE</scope>
    <source>
        <strain evidence="17">Derf</strain>
        <tissue evidence="17">Whole organism</tissue>
    </source>
</reference>
<evidence type="ECO:0000256" key="3">
    <source>
        <dbReference type="ARBA" id="ARBA00022516"/>
    </source>
</evidence>
<dbReference type="OrthoDB" id="9988030at2759"/>
<keyword evidence="7 14" id="KW-1133">Transmembrane helix</keyword>
<dbReference type="EMBL" id="SDOV01000009">
    <property type="protein sequence ID" value="KAH7636847.1"/>
    <property type="molecule type" value="Genomic_DNA"/>
</dbReference>
<keyword evidence="10" id="KW-0443">Lipid metabolism</keyword>
<accession>A0A922IBW9</accession>
<dbReference type="EMBL" id="ASGP02000001">
    <property type="protein sequence ID" value="KAH9528196.1"/>
    <property type="molecule type" value="Genomic_DNA"/>
</dbReference>
<feature type="transmembrane region" description="Helical" evidence="14">
    <location>
        <begin position="220"/>
        <end position="241"/>
    </location>
</feature>
<reference evidence="17" key="1">
    <citation type="submission" date="2013-05" db="EMBL/GenBank/DDBJ databases">
        <authorList>
            <person name="Yim A.K.Y."/>
            <person name="Chan T.F."/>
            <person name="Ji K.M."/>
            <person name="Liu X.Y."/>
            <person name="Zhou J.W."/>
            <person name="Li R.Q."/>
            <person name="Yang K.Y."/>
            <person name="Li J."/>
            <person name="Li M."/>
            <person name="Law P.T.W."/>
            <person name="Wu Y.L."/>
            <person name="Cai Z.L."/>
            <person name="Qin H."/>
            <person name="Bao Y."/>
            <person name="Leung R.K.K."/>
            <person name="Ng P.K.S."/>
            <person name="Zou J."/>
            <person name="Zhong X.J."/>
            <person name="Ran P.X."/>
            <person name="Zhong N.S."/>
            <person name="Liu Z.G."/>
            <person name="Tsui S.K.W."/>
        </authorList>
    </citation>
    <scope>NUCLEOTIDE SEQUENCE</scope>
    <source>
        <strain evidence="17">Derf</strain>
        <tissue evidence="17">Whole organism</tissue>
    </source>
</reference>
<dbReference type="Pfam" id="PF00487">
    <property type="entry name" value="FA_desaturase"/>
    <property type="match status" value="1"/>
</dbReference>
<evidence type="ECO:0000256" key="4">
    <source>
        <dbReference type="ARBA" id="ARBA00022692"/>
    </source>
</evidence>
<keyword evidence="11 14" id="KW-0472">Membrane</keyword>
<gene>
    <name evidence="17" type="ORF">DERF_002162</name>
    <name evidence="16" type="ORF">HUG17_7053</name>
</gene>
<organism evidence="17 18">
    <name type="scientific">Dermatophagoides farinae</name>
    <name type="common">American house dust mite</name>
    <dbReference type="NCBI Taxonomy" id="6954"/>
    <lineage>
        <taxon>Eukaryota</taxon>
        <taxon>Metazoa</taxon>
        <taxon>Ecdysozoa</taxon>
        <taxon>Arthropoda</taxon>
        <taxon>Chelicerata</taxon>
        <taxon>Arachnida</taxon>
        <taxon>Acari</taxon>
        <taxon>Acariformes</taxon>
        <taxon>Sarcoptiformes</taxon>
        <taxon>Astigmata</taxon>
        <taxon>Psoroptidia</taxon>
        <taxon>Analgoidea</taxon>
        <taxon>Pyroglyphidae</taxon>
        <taxon>Dermatophagoidinae</taxon>
        <taxon>Dermatophagoides</taxon>
    </lineage>
</organism>
<dbReference type="EMBL" id="ASGP02000001">
    <property type="protein sequence ID" value="KAH9528200.1"/>
    <property type="molecule type" value="Genomic_DNA"/>
</dbReference>
<dbReference type="GO" id="GO:0004768">
    <property type="term" value="F:stearoyl-CoA 9-desaturase activity"/>
    <property type="evidence" value="ECO:0007669"/>
    <property type="project" value="TreeGrafter"/>
</dbReference>
<reference evidence="16" key="2">
    <citation type="submission" date="2020-06" db="EMBL/GenBank/DDBJ databases">
        <authorList>
            <person name="Ji K."/>
            <person name="Li J."/>
        </authorList>
    </citation>
    <scope>NUCLEOTIDE SEQUENCE</scope>
    <source>
        <strain evidence="16">JKM2019</strain>
        <tissue evidence="16">Whole body</tissue>
    </source>
</reference>
<evidence type="ECO:0000256" key="9">
    <source>
        <dbReference type="ARBA" id="ARBA00023004"/>
    </source>
</evidence>
<dbReference type="PANTHER" id="PTHR11351:SF31">
    <property type="entry name" value="DESATURASE 1, ISOFORM A-RELATED"/>
    <property type="match status" value="1"/>
</dbReference>
<keyword evidence="4 13" id="KW-0812">Transmembrane</keyword>
<comment type="subcellular location">
    <subcellularLocation>
        <location evidence="1">Membrane</location>
        <topology evidence="1">Multi-pass membrane protein</topology>
    </subcellularLocation>
</comment>
<keyword evidence="18" id="KW-1185">Reference proteome</keyword>
<keyword evidence="8 13" id="KW-0560">Oxidoreductase</keyword>
<evidence type="ECO:0000313" key="18">
    <source>
        <dbReference type="Proteomes" id="UP000790347"/>
    </source>
</evidence>
<dbReference type="Proteomes" id="UP000828236">
    <property type="component" value="Unassembled WGS sequence"/>
</dbReference>
<dbReference type="GO" id="GO:0006636">
    <property type="term" value="P:unsaturated fatty acid biosynthetic process"/>
    <property type="evidence" value="ECO:0007669"/>
    <property type="project" value="TreeGrafter"/>
</dbReference>
<dbReference type="InterPro" id="IPR005804">
    <property type="entry name" value="FA_desaturase_dom"/>
</dbReference>
<evidence type="ECO:0000256" key="6">
    <source>
        <dbReference type="ARBA" id="ARBA00022832"/>
    </source>
</evidence>
<feature type="domain" description="Fatty acid desaturase" evidence="15">
    <location>
        <begin position="74"/>
        <end position="282"/>
    </location>
</feature>
<evidence type="ECO:0000313" key="16">
    <source>
        <dbReference type="EMBL" id="KAH7636847.1"/>
    </source>
</evidence>
<protein>
    <submittedName>
        <fullName evidence="16">Stearoyl-coa desaturase 5-like</fullName>
    </submittedName>
</protein>
<comment type="similarity">
    <text evidence="2 13">Belongs to the fatty acid desaturase type 1 family.</text>
</comment>
<sequence length="363" mass="42164">MPPFIKTNVNDVLDSDIPDLEPSVELKGDLNDLLQAQKNQKPYKIQIVWRNVIIMGLLHVAAIYGATLCFGTAKWQTVVAAILLYVYTGLGITAGAHRLWSHRSYKAKFPLRLFLALAQTMAVQNHIYEWSRDHRVHHKYSETDADPHNAKRGFFFAHVGWLLCRKHPEVINKGKTISYDDLLRDPIVVFQRRYYIPLILICCFILPTLLPTLLWGETLWNAYFICAILRYVWTLNMTWLVNSAAHFWGRHPYDKNIHPAENYLTVYGAIGEGFHNYHHTFPWDYSTSELGWRFNLTTMFINAMAAIGQAYDLKQVSPEMIIKRKLRTGDIDTHGNYGLYNPPMMKESTSLHHRQDNDKQHQH</sequence>
<feature type="transmembrane region" description="Helical" evidence="14">
    <location>
        <begin position="78"/>
        <end position="100"/>
    </location>
</feature>
<dbReference type="PRINTS" id="PR00075">
    <property type="entry name" value="FACDDSATRASE"/>
</dbReference>
<evidence type="ECO:0000256" key="5">
    <source>
        <dbReference type="ARBA" id="ARBA00022723"/>
    </source>
</evidence>
<evidence type="ECO:0000256" key="11">
    <source>
        <dbReference type="ARBA" id="ARBA00023136"/>
    </source>
</evidence>
<dbReference type="InterPro" id="IPR001522">
    <property type="entry name" value="FADS-1_CS"/>
</dbReference>
<evidence type="ECO:0000256" key="12">
    <source>
        <dbReference type="ARBA" id="ARBA00023160"/>
    </source>
</evidence>
<evidence type="ECO:0000256" key="14">
    <source>
        <dbReference type="SAM" id="Phobius"/>
    </source>
</evidence>
<evidence type="ECO:0000256" key="13">
    <source>
        <dbReference type="RuleBase" id="RU000581"/>
    </source>
</evidence>
<comment type="caution">
    <text evidence="17">The sequence shown here is derived from an EMBL/GenBank/DDBJ whole genome shotgun (WGS) entry which is preliminary data.</text>
</comment>
<keyword evidence="9" id="KW-0408">Iron</keyword>
<keyword evidence="12 13" id="KW-0275">Fatty acid biosynthesis</keyword>
<comment type="cofactor">
    <cofactor evidence="13">
        <name>Fe(2+)</name>
        <dbReference type="ChEBI" id="CHEBI:29033"/>
    </cofactor>
</comment>
<proteinExistence type="inferred from homology"/>
<evidence type="ECO:0000259" key="15">
    <source>
        <dbReference type="Pfam" id="PF00487"/>
    </source>
</evidence>
<evidence type="ECO:0000256" key="8">
    <source>
        <dbReference type="ARBA" id="ARBA00023002"/>
    </source>
</evidence>
<keyword evidence="3 13" id="KW-0444">Lipid biosynthesis</keyword>
<comment type="domain">
    <text evidence="13">The histidine box domains are involved in binding the catalytic metal ions.</text>
</comment>
<dbReference type="PROSITE" id="PS00476">
    <property type="entry name" value="FATTY_ACID_DESATUR_1"/>
    <property type="match status" value="1"/>
</dbReference>
<dbReference type="Proteomes" id="UP000790347">
    <property type="component" value="Unassembled WGS sequence"/>
</dbReference>
<keyword evidence="6" id="KW-0276">Fatty acid metabolism</keyword>
<evidence type="ECO:0000313" key="17">
    <source>
        <dbReference type="EMBL" id="KAH9528200.1"/>
    </source>
</evidence>
<evidence type="ECO:0000256" key="10">
    <source>
        <dbReference type="ARBA" id="ARBA00023098"/>
    </source>
</evidence>
<feature type="transmembrane region" description="Helical" evidence="14">
    <location>
        <begin position="194"/>
        <end position="214"/>
    </location>
</feature>
<dbReference type="AlphaFoldDB" id="A0A922IBW9"/>
<dbReference type="InterPro" id="IPR015876">
    <property type="entry name" value="Acyl-CoA_DS"/>
</dbReference>
<dbReference type="GO" id="GO:0005506">
    <property type="term" value="F:iron ion binding"/>
    <property type="evidence" value="ECO:0007669"/>
    <property type="project" value="TreeGrafter"/>
</dbReference>